<keyword evidence="7" id="KW-0449">Lipoprotein</keyword>
<dbReference type="PANTHER" id="PTHR22883:SF488">
    <property type="entry name" value="PALMITOYLTRANSFERASE"/>
    <property type="match status" value="1"/>
</dbReference>
<dbReference type="GO" id="GO:0005783">
    <property type="term" value="C:endoplasmic reticulum"/>
    <property type="evidence" value="ECO:0007669"/>
    <property type="project" value="TreeGrafter"/>
</dbReference>
<evidence type="ECO:0000313" key="13">
    <source>
        <dbReference type="Proteomes" id="UP000001072"/>
    </source>
</evidence>
<feature type="transmembrane region" description="Helical" evidence="10">
    <location>
        <begin position="81"/>
        <end position="106"/>
    </location>
</feature>
<dbReference type="KEGG" id="mlr:MELLADRAFT_30497"/>
<reference evidence="13" key="1">
    <citation type="journal article" date="2011" name="Proc. Natl. Acad. Sci. U.S.A.">
        <title>Obligate biotrophy features unraveled by the genomic analysis of rust fungi.</title>
        <authorList>
            <person name="Duplessis S."/>
            <person name="Cuomo C.A."/>
            <person name="Lin Y.-C."/>
            <person name="Aerts A."/>
            <person name="Tisserant E."/>
            <person name="Veneault-Fourrey C."/>
            <person name="Joly D.L."/>
            <person name="Hacquard S."/>
            <person name="Amselem J."/>
            <person name="Cantarel B.L."/>
            <person name="Chiu R."/>
            <person name="Coutinho P.M."/>
            <person name="Feau N."/>
            <person name="Field M."/>
            <person name="Frey P."/>
            <person name="Gelhaye E."/>
            <person name="Goldberg J."/>
            <person name="Grabherr M.G."/>
            <person name="Kodira C.D."/>
            <person name="Kohler A."/>
            <person name="Kuees U."/>
            <person name="Lindquist E.A."/>
            <person name="Lucas S.M."/>
            <person name="Mago R."/>
            <person name="Mauceli E."/>
            <person name="Morin E."/>
            <person name="Murat C."/>
            <person name="Pangilinan J.L."/>
            <person name="Park R."/>
            <person name="Pearson M."/>
            <person name="Quesneville H."/>
            <person name="Rouhier N."/>
            <person name="Sakthikumar S."/>
            <person name="Salamov A.A."/>
            <person name="Schmutz J."/>
            <person name="Selles B."/>
            <person name="Shapiro H."/>
            <person name="Tanguay P."/>
            <person name="Tuskan G.A."/>
            <person name="Henrissat B."/>
            <person name="Van de Peer Y."/>
            <person name="Rouze P."/>
            <person name="Ellis J.G."/>
            <person name="Dodds P.N."/>
            <person name="Schein J.E."/>
            <person name="Zhong S."/>
            <person name="Hamelin R.C."/>
            <person name="Grigoriev I.V."/>
            <person name="Szabo L.J."/>
            <person name="Martin F."/>
        </authorList>
    </citation>
    <scope>NUCLEOTIDE SEQUENCE [LARGE SCALE GENOMIC DNA]</scope>
    <source>
        <strain evidence="13">98AG31 / pathotype 3-4-7</strain>
    </source>
</reference>
<comment type="similarity">
    <text evidence="10">Belongs to the DHHC palmitoyltransferase family.</text>
</comment>
<keyword evidence="3 10" id="KW-0812">Transmembrane</keyword>
<evidence type="ECO:0000313" key="12">
    <source>
        <dbReference type="EMBL" id="EGG01113.1"/>
    </source>
</evidence>
<dbReference type="InParanoid" id="F4S2K7"/>
<dbReference type="EMBL" id="GL883141">
    <property type="protein sequence ID" value="EGG01113.1"/>
    <property type="molecule type" value="Genomic_DNA"/>
</dbReference>
<comment type="domain">
    <text evidence="10">The DHHC domain is required for palmitoyltransferase activity.</text>
</comment>
<proteinExistence type="inferred from homology"/>
<comment type="subcellular location">
    <subcellularLocation>
        <location evidence="1">Membrane</location>
        <topology evidence="1">Multi-pass membrane protein</topology>
    </subcellularLocation>
</comment>
<keyword evidence="8 10" id="KW-0012">Acyltransferase</keyword>
<dbReference type="GO" id="GO:0005794">
    <property type="term" value="C:Golgi apparatus"/>
    <property type="evidence" value="ECO:0007669"/>
    <property type="project" value="TreeGrafter"/>
</dbReference>
<dbReference type="GeneID" id="18927107"/>
<evidence type="ECO:0000256" key="4">
    <source>
        <dbReference type="ARBA" id="ARBA00022989"/>
    </source>
</evidence>
<dbReference type="InterPro" id="IPR039859">
    <property type="entry name" value="PFA4/ZDH16/20/ERF2-like"/>
</dbReference>
<dbReference type="GO" id="GO:0016020">
    <property type="term" value="C:membrane"/>
    <property type="evidence" value="ECO:0007669"/>
    <property type="project" value="UniProtKB-SubCell"/>
</dbReference>
<evidence type="ECO:0000259" key="11">
    <source>
        <dbReference type="Pfam" id="PF01529"/>
    </source>
</evidence>
<evidence type="ECO:0000256" key="10">
    <source>
        <dbReference type="RuleBase" id="RU079119"/>
    </source>
</evidence>
<dbReference type="HOGENOM" id="CLU_018741_5_1_1"/>
<evidence type="ECO:0000256" key="6">
    <source>
        <dbReference type="ARBA" id="ARBA00023139"/>
    </source>
</evidence>
<keyword evidence="5 10" id="KW-0472">Membrane</keyword>
<name>F4S2K7_MELLP</name>
<dbReference type="VEuPathDB" id="FungiDB:MELLADRAFT_30497"/>
<comment type="catalytic activity">
    <reaction evidence="9 10">
        <text>L-cysteinyl-[protein] + hexadecanoyl-CoA = S-hexadecanoyl-L-cysteinyl-[protein] + CoA</text>
        <dbReference type="Rhea" id="RHEA:36683"/>
        <dbReference type="Rhea" id="RHEA-COMP:10131"/>
        <dbReference type="Rhea" id="RHEA-COMP:11032"/>
        <dbReference type="ChEBI" id="CHEBI:29950"/>
        <dbReference type="ChEBI" id="CHEBI:57287"/>
        <dbReference type="ChEBI" id="CHEBI:57379"/>
        <dbReference type="ChEBI" id="CHEBI:74151"/>
        <dbReference type="EC" id="2.3.1.225"/>
    </reaction>
</comment>
<evidence type="ECO:0000256" key="7">
    <source>
        <dbReference type="ARBA" id="ARBA00023288"/>
    </source>
</evidence>
<dbReference type="Pfam" id="PF01529">
    <property type="entry name" value="DHHC"/>
    <property type="match status" value="1"/>
</dbReference>
<protein>
    <recommendedName>
        <fullName evidence="10">Palmitoyltransferase</fullName>
        <ecNumber evidence="10">2.3.1.225</ecNumber>
    </recommendedName>
</protein>
<evidence type="ECO:0000256" key="3">
    <source>
        <dbReference type="ARBA" id="ARBA00022692"/>
    </source>
</evidence>
<feature type="domain" description="Palmitoyltransferase DHHC" evidence="11">
    <location>
        <begin position="1"/>
        <end position="118"/>
    </location>
</feature>
<feature type="non-terminal residue" evidence="12">
    <location>
        <position position="1"/>
    </location>
</feature>
<dbReference type="PANTHER" id="PTHR22883">
    <property type="entry name" value="ZINC FINGER DHHC DOMAIN CONTAINING PROTEIN"/>
    <property type="match status" value="1"/>
</dbReference>
<dbReference type="PROSITE" id="PS50216">
    <property type="entry name" value="DHHC"/>
    <property type="match status" value="1"/>
</dbReference>
<evidence type="ECO:0000256" key="9">
    <source>
        <dbReference type="ARBA" id="ARBA00048048"/>
    </source>
</evidence>
<evidence type="ECO:0000256" key="1">
    <source>
        <dbReference type="ARBA" id="ARBA00004141"/>
    </source>
</evidence>
<organism evidence="13">
    <name type="scientific">Melampsora larici-populina (strain 98AG31 / pathotype 3-4-7)</name>
    <name type="common">Poplar leaf rust fungus</name>
    <dbReference type="NCBI Taxonomy" id="747676"/>
    <lineage>
        <taxon>Eukaryota</taxon>
        <taxon>Fungi</taxon>
        <taxon>Dikarya</taxon>
        <taxon>Basidiomycota</taxon>
        <taxon>Pucciniomycotina</taxon>
        <taxon>Pucciniomycetes</taxon>
        <taxon>Pucciniales</taxon>
        <taxon>Melampsoraceae</taxon>
        <taxon>Melampsora</taxon>
    </lineage>
</organism>
<gene>
    <name evidence="12" type="ORF">MELLADRAFT_30497</name>
</gene>
<evidence type="ECO:0000256" key="2">
    <source>
        <dbReference type="ARBA" id="ARBA00022679"/>
    </source>
</evidence>
<accession>F4S2K7</accession>
<dbReference type="AlphaFoldDB" id="F4S2K7"/>
<dbReference type="Proteomes" id="UP000001072">
    <property type="component" value="Unassembled WGS sequence"/>
</dbReference>
<feature type="transmembrane region" description="Helical" evidence="10">
    <location>
        <begin position="43"/>
        <end position="69"/>
    </location>
</feature>
<evidence type="ECO:0000256" key="8">
    <source>
        <dbReference type="ARBA" id="ARBA00023315"/>
    </source>
</evidence>
<dbReference type="eggNOG" id="KOG1311">
    <property type="taxonomic scope" value="Eukaryota"/>
</dbReference>
<feature type="non-terminal residue" evidence="12">
    <location>
        <position position="118"/>
    </location>
</feature>
<dbReference type="GO" id="GO:0006612">
    <property type="term" value="P:protein targeting to membrane"/>
    <property type="evidence" value="ECO:0007669"/>
    <property type="project" value="TreeGrafter"/>
</dbReference>
<keyword evidence="13" id="KW-1185">Reference proteome</keyword>
<dbReference type="STRING" id="747676.F4S2K7"/>
<keyword evidence="2 10" id="KW-0808">Transferase</keyword>
<dbReference type="RefSeq" id="XP_007415713.1">
    <property type="nucleotide sequence ID" value="XM_007415651.1"/>
</dbReference>
<dbReference type="EC" id="2.3.1.225" evidence="10"/>
<dbReference type="OrthoDB" id="2507193at2759"/>
<dbReference type="InterPro" id="IPR001594">
    <property type="entry name" value="Palmitoyltrfase_DHHC"/>
</dbReference>
<sequence length="118" mass="13477">KWCSTCCTYRPPRSSHCRMCDCCIDGLDHHCTYLNNCIGSRNYLYYLTFLITSVLSLVMIIGTSIWRVLNFHQSNQIGNHPISVSVLVISSIVLFPITTLLSYHVYLTFKGLTTVEHI</sequence>
<evidence type="ECO:0000256" key="5">
    <source>
        <dbReference type="ARBA" id="ARBA00023136"/>
    </source>
</evidence>
<keyword evidence="4 10" id="KW-1133">Transmembrane helix</keyword>
<keyword evidence="6" id="KW-0564">Palmitate</keyword>
<dbReference type="GO" id="GO:0019706">
    <property type="term" value="F:protein-cysteine S-palmitoyltransferase activity"/>
    <property type="evidence" value="ECO:0007669"/>
    <property type="project" value="UniProtKB-EC"/>
</dbReference>